<keyword evidence="3" id="KW-0812">Transmembrane</keyword>
<sequence>MNLSKKTFIRTFIILYILSFFLQNSIFVDRKKVYAAENPSTTNIVAVFVDKDIYQNIKNNLERYTTQYLQAKIANSKAVVLPIDTKTIKAFEISKILENMYFEGLKDQSSKLIGTILIGDVPLPVVQNNGFIYPSIFPYVDFEKQEFIYDSTKKFFVYNNNPNGQAELWHGIIKFDTDQKYNDFFSKVKAYKADPIKFIEKAIRYEDFIGLKKYFIPENTKYYINNLSFAEDIGYHRFNNLLLNILKEEHNDSALAVGNDLNNDMQNVTDPDLKAYAADMASRNSEAAALSQDVSSSMPTLTLKKATSEMFKGYDGLVSSQFLSKIKDNINGLARRYKTTEGETFTDYGSLTSKIAQKDNRLLGDADNNIQPLLIQINDYLEKGLNTQIEQEKYYMTIPVSTSELDFEGQTRRSIGLKPKRICTRKTYNYYENYFFWTNADLVTSAQQTSIYRGTFQNLTSISGQNISDTGQSIGGSYKIFSTQIEANRGYDFNTTKEELERYAQYKVNDQKLRQLKCTNYFLGLKKILGLEWICMQPRARSVNDDADQNKCYTNDTSKQWWCETMSQFAARNRWWASPLNMDSTTQKLVNYNYKNAVLPIYNIAGSKKVMLDKPDANTYQGAMTYTNMIQKKFGVWDSQYGNNDISSLIANPLSNGSNLVFTNQLPGGNLESPSRSNIAPKTYAQTNFFTLFNTQPNRIVSAGKAVLYTLNPGACGGNGTIYKYKTIDSRVANTAPTRNQISDTDFYKFKDSSDLEVFYTAVMKELSQTKSDILKKNIEFSGADNTDMTWVISNLLQLKTMIASSNNGIQQIVTFNPLSLWGYSATQVAQLADTRSGNNLNLAKWLEIKNRIIQTNEGLDGLLNYMNSLSINNVSTSFAGIIQSENFKKQKVEILTWWKTNITQNLDTITNNVNTLKSTFTNARGIYNTIGNFNNNIATIWLLQAQKLAISLLQLGNGCDANNYKAVCDVLSNIISTLQTDLTDNLNNTGINYRLDEIAQYQWDNGTVKPFVDINASFTPAIIFGQITQTKNTMNTFDVATDPNKKEKNKGMNLTTQDRPIDNIRNITFQGIGWDPVRLDYPNLYEVKIYTESGNKLILKTPIQIREAIKKYLTDKTNEYNILLEGQKNKKDAWYQPLSAQFNLLGQLDPLANPNTRNYNPLPGNYFITQLVEYLDTLENAPEYGKKAIYGNSPAATSDDKLDMVAKLLYYQNIAWPERLQQSTVADDMAEIKSSFDVNQKISDVVNTYLTEGNDQGKFITPVYNNTGYEVGYINSDGEDYVASKPVPAFIQQIQGAQERSAGKISTPANAFVLSDASSDQLQAAVDSCEWVENDGTSLLFDMSTFTSPWMKAMKCWSKEMWKKALDIKQTFKNALGPVVTSAVKTIGSIATTVQEAGSSIQNTQNQRKEYGSQRSAPNNDDVINQAPESIKETLQGYNNNAVIDIDKTIVWIDETGNTQIKISMTQNVGEVNVKISWTGDNCFAISRNGKTYAGANICTNPAKEFFNPNTEEFIFDIIVNKKTAGTTALKIELCPEGATTCIIKQQVINILPEPIKTITLQSPTDIVMEGGEIPLVITATDKYNNKIGQNIQAYTISVQSGDGKIYDGASANNSIKFDNFNTQFIYQAPLWIPENKWITITIAPVWSWTQPIQKKIIVAKGIVTILNNNVALYTSTAPQNIPGQISFDLPKDEADIQYKDTDGLGQIKPENIPSLVITIQDKNGNRLDTVANITSKEKLLAPWTVKENFITKNNSTKKQTLFSPANNFIVKDGKLTIALYPNFKAGNDTITINIPGLDPIIIPVIVNPGAAKNILLKLEKSRMDLSTTPGSKGTINVVDSRNNKVTKWTAIKVWVIGAATSDVSEFIYTGKEYTYTITAKKPGGEGYVFWYIKDRTLTDQTPGYEKFIVQESILPKEKLNVMYLNLFWTDRGNQRWYFSENDKIINTITSQSNKLLATTTELVDPSKIKQIEYIINPNGQIQSINNKTATLTVENKEFIVQMPEIAKIRLGRTENYSIQKLTDSWAISQFKKDTNTLLYIPETTDSIITGNQTTKTKIIINGIDVLDLNKWFIDSNITITADNEMIADMGAYTIALNGKTIGKIVIWNTTSIDKANVELQDPITYGTTNIFTEWSTNTQGIGIYINASAFTKQWYVSIEDSSDAMLGIGFTTDFKNVSNFTNGKSVGEATLPFGSQFLINFWDPLLERREKNPNIPDTDFDASIGQTIFADPDKTIFKTLPIDFNNDGIKDLLVVYTDGTVKLVKNYGGTNPYKDLQELMIITDPIKDIKIGDVDGNGYEDIFITTTTNKWIVYLNKNWIFAVDGKNICLNINSEPGVQNATPDDFSKIQQFFVQDMNQDGKMDIITNDDYNDIKIFYGGSTNNGANYLSSITWACDNQRYARQKSNYTIVKRFGIKVNSSRYIQDGSLIHRKGGALPAEGITEEKETTAPDTNPSMSKDEAMNVIKDMVANTNMYIAAGSTQLAYTDNPLSTAPLYESLPADQISYLPINEKNDAVSVYKEYADSNGWVLRKDDEVVIKTTIISKANNNKLTYIDQLKGPRAVTKNTNNKITSFIFIKGNTWWVAIDRNGPEWYQFVMDNIQLDSGESLSFSYKVKYQQSTATTKIDIQDQDLLTMNKRRDTFPDIIINAMDACVKSRWILFNEKIGDKKTYEQVYDDIQKEMDDYNSWAKAGQEKTMNSFVDQLSSVDSLESVTSLPGMESLEPRSPKSIISSLTTQWGISVNIDTSFIDDATAKVSKKMDTVLQWLCQWFQLGKWWCAGVPVPFNQAFLAPGDYHVFWCVPQLPNPLYPVFKTLNNTIGKGMPLLTIPGNRWPTAVGYVPAPGFFWYPFKWPTDGFYLGNLGGTYPSMFRLYIAPTLTLGLGIAMCFGPYTVGKALPKPFRDLGGNCVVFAVPPMTSCGKTDGEAATVNQPRTESLGSSMVAAAGQWTCNNPPRIGNTIVFAGNNDTNPKEMNTANSPLYLVTANLPILGKTEIYAAQSSENSVPYSAAIPQGNFGWLVSIDQDPISIPAAEQYGNAAEQLAQTAYEGYNLEKWEQIHLKIVGAKAKGLVKCVVQKWMTSQIQYIQNNLTKMTIQVDLPDLRDIFQWFDQIGNLSATYNAINEQDTSAGYISTWGENKRTQYISKQKINTISQKVGSNPFEAIQQIFNEIPLVNIDTKDITIKVPAVTSDDIKKYQSYLTLWIEKNGQIMANRTDVLNQMLAMCWTTDKLDAQKTKNELIAERKNTNDTDTQAWINGQINDMDTILAATGIESRQKMWADVQNIAINLKNTVKKIGTLPKWKVLQWWLSAKKLAQEKLGNGFSPEDQTRLDSINTRVKQIEKCSGVAGQMNTFISFKENSAGIIRSIKQNINVLEKYKEFPTQLYAWTHITDRYLTEISSLLSDFVGTITSWLNTNATRFSQYVDAIVLLIGTIKTRQAIIDFSVNRSEKCSKCSNDNYGSFSCSLSFLCPKLPIFPIPAFKIPNIYMDISHIDLGMTIILPKINFVPTQISLPKLPDLPEPPSVEINRDVFFGLDMALFKDMSLPTVPVIPEPPTLPEPPSFIPSINIDLPVLPPAPKIPKILPEINAILKVATFIGKIFCIVKWWIGLVGEKWVKGKIEQITQRTWNVPVFDYFDLTTKFKDPPLQGFDYKLDAYFTLKFNFDGVYDVFNNIASVTNNLVSKKIETPIKKNIENAIDQAKDFTNYDAIISGLNTNLDTKVNLNFHSTEEEWDMMEYDTAYTQLKQGLISFKNSSVTDKAMNNRVKTIVAMVENKSTISPATAQIQQVEKAAQGIIKNKIEENKILGNEIKDYDTFIKKLQNNPIALVADKTFTASLKTPILTIDTPTKNILQAQEDPNKTYLSLNKRMVQWYLDAVNNDGAEKLNMSPSTYSKSKTYLETTKQKIDTALLAYNDKPLIAQAPPCTNCAETAAENTNNYSPDISAYVNGVFVESYSGNQKNMINTVSSVLQSQNVQKTYTTDIDLNNDKLSDILMYDANSIYVKYAKQESKHFSKWGSPLTTYYTAFYSYADEHPWNIFNSTSRYIASREQLSNNVDAYGYLTINDITIKVMDKNPEVKNFKTEGQNFDNLQLSWKNSRLLWEKADGYLIQVSKKIDSKDTPSSFRDFLWISDKPKYIVILPKDTESKNLLLTIDANLVKNRITSQLWNSILAVEYYDPTQEKINVTLRDLPRERLYTRLAALTITQEDLSASQQKVLTLYKKSSPRSNQTVAGMQNLGDVTAPVGDILLWRNMTNEAINTGNTFQGYINTTYTLKSIWTDNVIVAKMIIQQNGKTLLEKDNQSQTGTIELGGLFFTGDTQQSYDFITIDQNNNITKETVTLSIETPDIEVMDVKKSWETTTDIIAKISNDLDEGTVIFQRLRNGIRKNIDGSNQGSGGGFTLSPKQTIITGGIFTMGNDIGLYDNQGNEIATIDPKTGEIKISKWFENKVKINLSFTTHIPVVELKDTTNNVTLFQVVLPIQSISNIQMDTGKPEYEQLQLPDGQFGDFSNGYCIKNIKNDCILYTNNVGAIYIPGIYANSLVGEYIFDTISKNTKFIIKDQSDKAITTLTLQIKPAK</sequence>
<proteinExistence type="predicted"/>
<dbReference type="Pfam" id="PF13517">
    <property type="entry name" value="FG-GAP_3"/>
    <property type="match status" value="1"/>
</dbReference>
<protein>
    <submittedName>
        <fullName evidence="4">Uncharacterized protein</fullName>
    </submittedName>
</protein>
<evidence type="ECO:0000313" key="4">
    <source>
        <dbReference type="EMBL" id="EKD24774.1"/>
    </source>
</evidence>
<dbReference type="InterPro" id="IPR028994">
    <property type="entry name" value="Integrin_alpha_N"/>
</dbReference>
<comment type="caution">
    <text evidence="4">The sequence shown here is derived from an EMBL/GenBank/DDBJ whole genome shotgun (WGS) entry which is preliminary data.</text>
</comment>
<keyword evidence="1" id="KW-0732">Signal</keyword>
<evidence type="ECO:0000256" key="3">
    <source>
        <dbReference type="SAM" id="Phobius"/>
    </source>
</evidence>
<name>K1YHC9_9BACT</name>
<gene>
    <name evidence="4" type="ORF">ACD_80C00160G0003</name>
</gene>
<reference evidence="4" key="1">
    <citation type="journal article" date="2012" name="Science">
        <title>Fermentation, hydrogen, and sulfur metabolism in multiple uncultivated bacterial phyla.</title>
        <authorList>
            <person name="Wrighton K.C."/>
            <person name="Thomas B.C."/>
            <person name="Sharon I."/>
            <person name="Miller C.S."/>
            <person name="Castelle C.J."/>
            <person name="VerBerkmoes N.C."/>
            <person name="Wilkins M.J."/>
            <person name="Hettich R.L."/>
            <person name="Lipton M.S."/>
            <person name="Williams K.H."/>
            <person name="Long P.E."/>
            <person name="Banfield J.F."/>
        </authorList>
    </citation>
    <scope>NUCLEOTIDE SEQUENCE [LARGE SCALE GENOMIC DNA]</scope>
</reference>
<evidence type="ECO:0000256" key="2">
    <source>
        <dbReference type="SAM" id="MobiDB-lite"/>
    </source>
</evidence>
<dbReference type="SUPFAM" id="SSF69318">
    <property type="entry name" value="Integrin alpha N-terminal domain"/>
    <property type="match status" value="1"/>
</dbReference>
<keyword evidence="3" id="KW-0472">Membrane</keyword>
<keyword evidence="3" id="KW-1133">Transmembrane helix</keyword>
<feature type="transmembrane region" description="Helical" evidence="3">
    <location>
        <begin position="7"/>
        <end position="28"/>
    </location>
</feature>
<dbReference type="EMBL" id="AMFJ01036167">
    <property type="protein sequence ID" value="EKD24774.1"/>
    <property type="molecule type" value="Genomic_DNA"/>
</dbReference>
<feature type="compositionally biased region" description="Polar residues" evidence="2">
    <location>
        <begin position="1397"/>
        <end position="1407"/>
    </location>
</feature>
<evidence type="ECO:0000256" key="1">
    <source>
        <dbReference type="ARBA" id="ARBA00022729"/>
    </source>
</evidence>
<organism evidence="4">
    <name type="scientific">uncultured bacterium</name>
    <name type="common">gcode 4</name>
    <dbReference type="NCBI Taxonomy" id="1234023"/>
    <lineage>
        <taxon>Bacteria</taxon>
        <taxon>environmental samples</taxon>
    </lineage>
</organism>
<feature type="region of interest" description="Disordered" evidence="2">
    <location>
        <begin position="2438"/>
        <end position="2460"/>
    </location>
</feature>
<feature type="region of interest" description="Disordered" evidence="2">
    <location>
        <begin position="1397"/>
        <end position="1422"/>
    </location>
</feature>
<dbReference type="InterPro" id="IPR013517">
    <property type="entry name" value="FG-GAP"/>
</dbReference>
<accession>K1YHC9</accession>